<proteinExistence type="predicted"/>
<feature type="signal peptide" evidence="1">
    <location>
        <begin position="1"/>
        <end position="26"/>
    </location>
</feature>
<dbReference type="Proteomes" id="UP000431684">
    <property type="component" value="Unassembled WGS sequence"/>
</dbReference>
<keyword evidence="3" id="KW-1185">Reference proteome</keyword>
<dbReference type="OrthoDB" id="6708026at2"/>
<evidence type="ECO:0000256" key="1">
    <source>
        <dbReference type="SAM" id="SignalP"/>
    </source>
</evidence>
<protein>
    <submittedName>
        <fullName evidence="2">Uncharacterized protein</fullName>
    </submittedName>
</protein>
<keyword evidence="1" id="KW-0732">Signal</keyword>
<accession>A0A6I3XRU6</accession>
<evidence type="ECO:0000313" key="3">
    <source>
        <dbReference type="Proteomes" id="UP000431684"/>
    </source>
</evidence>
<gene>
    <name evidence="2" type="ORF">GJV26_18825</name>
</gene>
<evidence type="ECO:0000313" key="2">
    <source>
        <dbReference type="EMBL" id="MUI14495.1"/>
    </source>
</evidence>
<dbReference type="EMBL" id="WNWM01000002">
    <property type="protein sequence ID" value="MUI14495.1"/>
    <property type="molecule type" value="Genomic_DNA"/>
</dbReference>
<dbReference type="AlphaFoldDB" id="A0A6I3XRU6"/>
<name>A0A6I3XRU6_9BURK</name>
<organism evidence="2 3">
    <name type="scientific">Pseudoduganella dura</name>
    <dbReference type="NCBI Taxonomy" id="321982"/>
    <lineage>
        <taxon>Bacteria</taxon>
        <taxon>Pseudomonadati</taxon>
        <taxon>Pseudomonadota</taxon>
        <taxon>Betaproteobacteria</taxon>
        <taxon>Burkholderiales</taxon>
        <taxon>Oxalobacteraceae</taxon>
        <taxon>Telluria group</taxon>
        <taxon>Pseudoduganella</taxon>
    </lineage>
</organism>
<reference evidence="2 3" key="1">
    <citation type="submission" date="2019-11" db="EMBL/GenBank/DDBJ databases">
        <title>Draft Genome Sequences of Six Type Strains of the Genus Massilia.</title>
        <authorList>
            <person name="Miess H."/>
            <person name="Frediansyah A."/>
            <person name="Goeker M."/>
            <person name="Gross H."/>
        </authorList>
    </citation>
    <scope>NUCLEOTIDE SEQUENCE [LARGE SCALE GENOMIC DNA]</scope>
    <source>
        <strain evidence="2 3">DSM 17513</strain>
    </source>
</reference>
<dbReference type="RefSeq" id="WP_155710208.1">
    <property type="nucleotide sequence ID" value="NZ_BMWU01000053.1"/>
</dbReference>
<comment type="caution">
    <text evidence="2">The sequence shown here is derived from an EMBL/GenBank/DDBJ whole genome shotgun (WGS) entry which is preliminary data.</text>
</comment>
<dbReference type="PROSITE" id="PS51257">
    <property type="entry name" value="PROKAR_LIPOPROTEIN"/>
    <property type="match status" value="1"/>
</dbReference>
<sequence>MTLHRTLRSIGAAWLVAGACCAPVGAAAQTTARVYPVQGVFWDEREPAIEQRFLRAQDIAGLSQQVRTALDNAFAGRTGELTQKTAGGTFAVSFHLTRMAQYATRKPDGNLEIRTPVTGSIYFTNVQTGEILFTQSDTNVALGLVAARDSAQVPAEVDKLYASALTALIAQLCSKAGQQFQPHAVEAKIAALQNGLMVLDGGYQQGIQSGDSLEDEQSNLIRIVYAGAGYAVAERVLVDSIKPGMVFRKYVVGKIDGRRRPRVAVVVDQAAAGFSREYLNRMFSEALGQQAPFTLVQVNPNFTNLLKTVAQHATLSTSSTAQRETPDLLIRLRVPDPIHYEAKTNLAFRTVRGFEANAYAELIDTTGRVLMATSGHDAQKIEVDNGFDMDPLARREIAVKNALLAVARQLGTVAEAQPDAAPVARVDANGIFVATPAKVYPQQAPGYLLRPTTLAIGGKPVKLLFPMAEATTAQREGAETRIAPSLPFGEQRIPVVAGDVFETLQLGAVPKSAAAFSLCPDSETLGSVQTPQLENVASLALAQAMPGNFYAPEVRELADTMINPGTSFRDRIRWSVPPVTACIQLVQRVDATGEQCEEHCQQNLTARYTMRVRENAQVTARVGLESKFRSSGYEKSTTLQAVNSLVRSDLIDEARKLLSAVAAKLVFPSTK</sequence>
<feature type="chain" id="PRO_5026262375" evidence="1">
    <location>
        <begin position="27"/>
        <end position="671"/>
    </location>
</feature>